<evidence type="ECO:0000313" key="1">
    <source>
        <dbReference type="EMBL" id="TRZ18250.1"/>
    </source>
</evidence>
<gene>
    <name evidence="1" type="ORF">HGM15179_008808</name>
</gene>
<organism evidence="1 2">
    <name type="scientific">Zosterops borbonicus</name>
    <dbReference type="NCBI Taxonomy" id="364589"/>
    <lineage>
        <taxon>Eukaryota</taxon>
        <taxon>Metazoa</taxon>
        <taxon>Chordata</taxon>
        <taxon>Craniata</taxon>
        <taxon>Vertebrata</taxon>
        <taxon>Euteleostomi</taxon>
        <taxon>Archelosauria</taxon>
        <taxon>Archosauria</taxon>
        <taxon>Dinosauria</taxon>
        <taxon>Saurischia</taxon>
        <taxon>Theropoda</taxon>
        <taxon>Coelurosauria</taxon>
        <taxon>Aves</taxon>
        <taxon>Neognathae</taxon>
        <taxon>Neoaves</taxon>
        <taxon>Telluraves</taxon>
        <taxon>Australaves</taxon>
        <taxon>Passeriformes</taxon>
        <taxon>Sylvioidea</taxon>
        <taxon>Zosteropidae</taxon>
        <taxon>Zosterops</taxon>
    </lineage>
</organism>
<dbReference type="Proteomes" id="UP000796761">
    <property type="component" value="Unassembled WGS sequence"/>
</dbReference>
<feature type="non-terminal residue" evidence="1">
    <location>
        <position position="70"/>
    </location>
</feature>
<dbReference type="AlphaFoldDB" id="A0A8K1GIL3"/>
<accession>A0A8K1GIL3</accession>
<protein>
    <submittedName>
        <fullName evidence="1">Uncharacterized protein</fullName>
    </submittedName>
</protein>
<name>A0A8K1GIL3_9PASS</name>
<dbReference type="EMBL" id="SWJQ01000228">
    <property type="protein sequence ID" value="TRZ18250.1"/>
    <property type="molecule type" value="Genomic_DNA"/>
</dbReference>
<sequence>GLGFSHHNKETMEENMSQNCEEISCCHSIRCFKGYKICYLKVNKKKQKLCRLLPSGSCILQTLQGYTQER</sequence>
<feature type="non-terminal residue" evidence="1">
    <location>
        <position position="1"/>
    </location>
</feature>
<reference evidence="1" key="1">
    <citation type="submission" date="2019-04" db="EMBL/GenBank/DDBJ databases">
        <title>Genome assembly of Zosterops borbonicus 15179.</title>
        <authorList>
            <person name="Leroy T."/>
            <person name="Anselmetti Y."/>
            <person name="Tilak M.-K."/>
            <person name="Nabholz B."/>
        </authorList>
    </citation>
    <scope>NUCLEOTIDE SEQUENCE</scope>
    <source>
        <strain evidence="1">HGM_15179</strain>
        <tissue evidence="1">Muscle</tissue>
    </source>
</reference>
<keyword evidence="2" id="KW-1185">Reference proteome</keyword>
<comment type="caution">
    <text evidence="1">The sequence shown here is derived from an EMBL/GenBank/DDBJ whole genome shotgun (WGS) entry which is preliminary data.</text>
</comment>
<proteinExistence type="predicted"/>
<evidence type="ECO:0000313" key="2">
    <source>
        <dbReference type="Proteomes" id="UP000796761"/>
    </source>
</evidence>